<evidence type="ECO:0000259" key="3">
    <source>
        <dbReference type="PROSITE" id="PS51186"/>
    </source>
</evidence>
<evidence type="ECO:0000313" key="5">
    <source>
        <dbReference type="Proteomes" id="UP000655570"/>
    </source>
</evidence>
<keyword evidence="1" id="KW-0808">Transferase</keyword>
<evidence type="ECO:0000256" key="1">
    <source>
        <dbReference type="ARBA" id="ARBA00022679"/>
    </source>
</evidence>
<dbReference type="CDD" id="cd04301">
    <property type="entry name" value="NAT_SF"/>
    <property type="match status" value="1"/>
</dbReference>
<gene>
    <name evidence="4" type="ORF">H9641_06155</name>
</gene>
<dbReference type="InterPro" id="IPR050832">
    <property type="entry name" value="Bact_Acetyltransf"/>
</dbReference>
<dbReference type="InterPro" id="IPR000182">
    <property type="entry name" value="GNAT_dom"/>
</dbReference>
<evidence type="ECO:0000313" key="4">
    <source>
        <dbReference type="EMBL" id="MBD7980300.1"/>
    </source>
</evidence>
<dbReference type="RefSeq" id="WP_191801989.1">
    <property type="nucleotide sequence ID" value="NZ_JACSQF010000005.1"/>
</dbReference>
<feature type="domain" description="N-acetyltransferase" evidence="3">
    <location>
        <begin position="3"/>
        <end position="164"/>
    </location>
</feature>
<dbReference type="Gene3D" id="3.40.630.30">
    <property type="match status" value="1"/>
</dbReference>
<evidence type="ECO:0000256" key="2">
    <source>
        <dbReference type="ARBA" id="ARBA00023315"/>
    </source>
</evidence>
<dbReference type="SUPFAM" id="SSF55729">
    <property type="entry name" value="Acyl-CoA N-acyltransferases (Nat)"/>
    <property type="match status" value="1"/>
</dbReference>
<protein>
    <submittedName>
        <fullName evidence="4">GNAT family N-acetyltransferase</fullName>
    </submittedName>
</protein>
<keyword evidence="2" id="KW-0012">Acyltransferase</keyword>
<sequence length="164" mass="17626">MTTTIRPFQPADTEHLTDLSLRAWEPVYDAWRALLGEAIYALAYPDWRRIQAATVRTTCAQHAATTLVAEVDGQVVGFASVVLGAHDADGPRSGDLELIAVDPSAHRAGVGRALTDACLDLMREAGCAYASVWTGGDDGHGPARALYEASGFTALPLVHYYREL</sequence>
<dbReference type="Pfam" id="PF00583">
    <property type="entry name" value="Acetyltransf_1"/>
    <property type="match status" value="1"/>
</dbReference>
<dbReference type="Proteomes" id="UP000655570">
    <property type="component" value="Unassembled WGS sequence"/>
</dbReference>
<dbReference type="PROSITE" id="PS51186">
    <property type="entry name" value="GNAT"/>
    <property type="match status" value="1"/>
</dbReference>
<dbReference type="PANTHER" id="PTHR43877">
    <property type="entry name" value="AMINOALKYLPHOSPHONATE N-ACETYLTRANSFERASE-RELATED-RELATED"/>
    <property type="match status" value="1"/>
</dbReference>
<comment type="caution">
    <text evidence="4">The sequence shown here is derived from an EMBL/GenBank/DDBJ whole genome shotgun (WGS) entry which is preliminary data.</text>
</comment>
<proteinExistence type="predicted"/>
<organism evidence="4 5">
    <name type="scientific">Oerskovia merdavium</name>
    <dbReference type="NCBI Taxonomy" id="2762227"/>
    <lineage>
        <taxon>Bacteria</taxon>
        <taxon>Bacillati</taxon>
        <taxon>Actinomycetota</taxon>
        <taxon>Actinomycetes</taxon>
        <taxon>Micrococcales</taxon>
        <taxon>Cellulomonadaceae</taxon>
        <taxon>Oerskovia</taxon>
    </lineage>
</organism>
<keyword evidence="5" id="KW-1185">Reference proteome</keyword>
<dbReference type="InterPro" id="IPR016181">
    <property type="entry name" value="Acyl_CoA_acyltransferase"/>
</dbReference>
<accession>A0ABR8TX19</accession>
<dbReference type="EMBL" id="JACSQF010000005">
    <property type="protein sequence ID" value="MBD7980300.1"/>
    <property type="molecule type" value="Genomic_DNA"/>
</dbReference>
<reference evidence="4 5" key="1">
    <citation type="submission" date="2020-08" db="EMBL/GenBank/DDBJ databases">
        <title>A Genomic Blueprint of the Chicken Gut Microbiome.</title>
        <authorList>
            <person name="Gilroy R."/>
            <person name="Ravi A."/>
            <person name="Getino M."/>
            <person name="Pursley I."/>
            <person name="Horton D.L."/>
            <person name="Alikhan N.-F."/>
            <person name="Baker D."/>
            <person name="Gharbi K."/>
            <person name="Hall N."/>
            <person name="Watson M."/>
            <person name="Adriaenssens E.M."/>
            <person name="Foster-Nyarko E."/>
            <person name="Jarju S."/>
            <person name="Secka A."/>
            <person name="Antonio M."/>
            <person name="Oren A."/>
            <person name="Chaudhuri R."/>
            <person name="La Ragione R.M."/>
            <person name="Hildebrand F."/>
            <person name="Pallen M.J."/>
        </authorList>
    </citation>
    <scope>NUCLEOTIDE SEQUENCE [LARGE SCALE GENOMIC DNA]</scope>
    <source>
        <strain evidence="4 5">Sa2CUA9</strain>
    </source>
</reference>
<name>A0ABR8TX19_9CELL</name>